<keyword evidence="2" id="KW-1185">Reference proteome</keyword>
<proteinExistence type="predicted"/>
<dbReference type="Proteomes" id="UP000293952">
    <property type="component" value="Unassembled WGS sequence"/>
</dbReference>
<protein>
    <recommendedName>
        <fullName evidence="3">Lipocalin-like domain-containing protein</fullName>
    </recommendedName>
</protein>
<accession>A0A4Q4KIE3</accession>
<reference evidence="1 2" key="1">
    <citation type="submission" date="2019-02" db="EMBL/GenBank/DDBJ databases">
        <title>Genome sequence of the sea-ice species Brumimicrobium glaciale.</title>
        <authorList>
            <person name="Bowman J.P."/>
        </authorList>
    </citation>
    <scope>NUCLEOTIDE SEQUENCE [LARGE SCALE GENOMIC DNA]</scope>
    <source>
        <strain evidence="1 2">IC156</strain>
    </source>
</reference>
<dbReference type="PROSITE" id="PS51257">
    <property type="entry name" value="PROKAR_LIPOPROTEIN"/>
    <property type="match status" value="1"/>
</dbReference>
<evidence type="ECO:0000313" key="2">
    <source>
        <dbReference type="Proteomes" id="UP000293952"/>
    </source>
</evidence>
<organism evidence="1 2">
    <name type="scientific">Brumimicrobium glaciale</name>
    <dbReference type="NCBI Taxonomy" id="200475"/>
    <lineage>
        <taxon>Bacteria</taxon>
        <taxon>Pseudomonadati</taxon>
        <taxon>Bacteroidota</taxon>
        <taxon>Flavobacteriia</taxon>
        <taxon>Flavobacteriales</taxon>
        <taxon>Crocinitomicaceae</taxon>
        <taxon>Brumimicrobium</taxon>
    </lineage>
</organism>
<dbReference type="EMBL" id="SETE01000005">
    <property type="protein sequence ID" value="RYM32992.1"/>
    <property type="molecule type" value="Genomic_DNA"/>
</dbReference>
<gene>
    <name evidence="1" type="ORF">ERX46_13150</name>
</gene>
<evidence type="ECO:0000313" key="1">
    <source>
        <dbReference type="EMBL" id="RYM32992.1"/>
    </source>
</evidence>
<sequence>MKNLLFILLIAFLALGCKKEKKIEKNLWKQGGEWEIKSFEESYYKIPASQFDYSSTINNGGSIQFNKDGTGKFNYSAELAEYLENVIYEEQINAEFTYHFTENSIFFIFTDVEGAAFDLEWEKDKMTYSYNESKVHYDLDQNNDTIPGSKETTVYALKFNCEKK</sequence>
<name>A0A4Q4KIE3_9FLAO</name>
<dbReference type="AlphaFoldDB" id="A0A4Q4KIE3"/>
<dbReference type="RefSeq" id="WP_130094329.1">
    <property type="nucleotide sequence ID" value="NZ_SETE01000005.1"/>
</dbReference>
<evidence type="ECO:0008006" key="3">
    <source>
        <dbReference type="Google" id="ProtNLM"/>
    </source>
</evidence>
<comment type="caution">
    <text evidence="1">The sequence shown here is derived from an EMBL/GenBank/DDBJ whole genome shotgun (WGS) entry which is preliminary data.</text>
</comment>
<dbReference type="OrthoDB" id="1467438at2"/>